<feature type="transmembrane region" description="Helical" evidence="8">
    <location>
        <begin position="21"/>
        <end position="47"/>
    </location>
</feature>
<dbReference type="Proteomes" id="UP000000466">
    <property type="component" value="Chromosome"/>
</dbReference>
<feature type="domain" description="MacB-like periplasmic core" evidence="10">
    <location>
        <begin position="26"/>
        <end position="235"/>
    </location>
</feature>
<organism evidence="11 12">
    <name type="scientific">Simiduia agarivorans (strain DSM 21679 / JCM 13881 / BCRC 17597 / SA1)</name>
    <dbReference type="NCBI Taxonomy" id="1117647"/>
    <lineage>
        <taxon>Bacteria</taxon>
        <taxon>Pseudomonadati</taxon>
        <taxon>Pseudomonadota</taxon>
        <taxon>Gammaproteobacteria</taxon>
        <taxon>Cellvibrionales</taxon>
        <taxon>Cellvibrionaceae</taxon>
        <taxon>Simiduia</taxon>
    </lineage>
</organism>
<keyword evidence="4" id="KW-1003">Cell membrane</keyword>
<keyword evidence="7 8" id="KW-0472">Membrane</keyword>
<gene>
    <name evidence="11" type="ordered locus">M5M_01275</name>
</gene>
<dbReference type="InterPro" id="IPR025857">
    <property type="entry name" value="MacB_PCD"/>
</dbReference>
<dbReference type="InterPro" id="IPR003838">
    <property type="entry name" value="ABC3_permease_C"/>
</dbReference>
<proteinExistence type="inferred from homology"/>
<dbReference type="GO" id="GO:0044874">
    <property type="term" value="P:lipoprotein localization to outer membrane"/>
    <property type="evidence" value="ECO:0007669"/>
    <property type="project" value="TreeGrafter"/>
</dbReference>
<sequence>MNFTPLFIGLRYIRARRRNQFISFLSGFSMLGMLLGVAALIIVLSVMNGFDRELKGRLLAAIPHGVLEVEAGIEDWQPLADQVTQHPGIVAAAPYIDGFAMVGFGRALQAVAFTGVEPEPEKAISDLASHMVMGDFDELQAGTYGVVIGRLLARQLAVVPGDKIQLTLPQLTITPAGIFPRVKRFTVVGVFEVGAEVDQSLVVMHRADARRLLRYPAQAQGLHLRTPDMFSSASVFRQLQLSLPEGQVVRDWTDTQGSLFQAIKMEKTVVTVLLLIIVMVAAFNIVTSLVLMVADKRADIAVLRTQGMSAGQILWIFLVQGVSVGLVGILIGVLIACPVAFYLGPIVAWFETITGLYVFDPAVYFISYLPSHLQWADVALVACAGVVLSLLASLYPAYRASRVEPAETLRYE</sequence>
<evidence type="ECO:0000256" key="2">
    <source>
        <dbReference type="ARBA" id="ARBA00005236"/>
    </source>
</evidence>
<dbReference type="GO" id="GO:0098797">
    <property type="term" value="C:plasma membrane protein complex"/>
    <property type="evidence" value="ECO:0007669"/>
    <property type="project" value="TreeGrafter"/>
</dbReference>
<dbReference type="NCBIfam" id="TIGR02212">
    <property type="entry name" value="lolCE"/>
    <property type="match status" value="1"/>
</dbReference>
<reference evidence="11 12" key="1">
    <citation type="journal article" date="2013" name="Genome Announc.">
        <title>Complete genome sequence of Simiduia agarivorans SA1(T), a marine bacterium able to degrade a variety of polysaccharides.</title>
        <authorList>
            <person name="Lin S.Y."/>
            <person name="Shieh W.Y."/>
            <person name="Chen J.S."/>
            <person name="Tang S.L."/>
        </authorList>
    </citation>
    <scope>NUCLEOTIDE SEQUENCE [LARGE SCALE GENOMIC DNA]</scope>
    <source>
        <strain evidence="12">DSM 21679 / JCM 13881 / BCRC 17597 / SA1</strain>
    </source>
</reference>
<evidence type="ECO:0000259" key="9">
    <source>
        <dbReference type="Pfam" id="PF02687"/>
    </source>
</evidence>
<dbReference type="Pfam" id="PF02687">
    <property type="entry name" value="FtsX"/>
    <property type="match status" value="1"/>
</dbReference>
<keyword evidence="3" id="KW-0813">Transport</keyword>
<dbReference type="STRING" id="1117647.M5M_01275"/>
<evidence type="ECO:0000313" key="11">
    <source>
        <dbReference type="EMBL" id="AFU97484.1"/>
    </source>
</evidence>
<dbReference type="KEGG" id="saga:M5M_01275"/>
<evidence type="ECO:0000256" key="7">
    <source>
        <dbReference type="ARBA" id="ARBA00023136"/>
    </source>
</evidence>
<feature type="domain" description="ABC3 transporter permease C-terminal" evidence="9">
    <location>
        <begin position="272"/>
        <end position="405"/>
    </location>
</feature>
<evidence type="ECO:0000256" key="1">
    <source>
        <dbReference type="ARBA" id="ARBA00004651"/>
    </source>
</evidence>
<evidence type="ECO:0000256" key="6">
    <source>
        <dbReference type="ARBA" id="ARBA00022989"/>
    </source>
</evidence>
<evidence type="ECO:0000256" key="3">
    <source>
        <dbReference type="ARBA" id="ARBA00022448"/>
    </source>
</evidence>
<keyword evidence="12" id="KW-1185">Reference proteome</keyword>
<keyword evidence="5 8" id="KW-0812">Transmembrane</keyword>
<protein>
    <submittedName>
        <fullName evidence="11">Efflux ABC transporter permease</fullName>
    </submittedName>
</protein>
<dbReference type="RefSeq" id="WP_015045657.1">
    <property type="nucleotide sequence ID" value="NC_018868.3"/>
</dbReference>
<dbReference type="EMBL" id="CP003746">
    <property type="protein sequence ID" value="AFU97484.1"/>
    <property type="molecule type" value="Genomic_DNA"/>
</dbReference>
<feature type="transmembrane region" description="Helical" evidence="8">
    <location>
        <begin position="378"/>
        <end position="398"/>
    </location>
</feature>
<evidence type="ECO:0000256" key="4">
    <source>
        <dbReference type="ARBA" id="ARBA00022475"/>
    </source>
</evidence>
<name>K4KEK3_SIMAS</name>
<accession>K4KEK3</accession>
<evidence type="ECO:0000259" key="10">
    <source>
        <dbReference type="Pfam" id="PF12704"/>
    </source>
</evidence>
<evidence type="ECO:0000256" key="8">
    <source>
        <dbReference type="SAM" id="Phobius"/>
    </source>
</evidence>
<dbReference type="PANTHER" id="PTHR30489">
    <property type="entry name" value="LIPOPROTEIN-RELEASING SYSTEM TRANSMEMBRANE PROTEIN LOLE"/>
    <property type="match status" value="1"/>
</dbReference>
<evidence type="ECO:0000313" key="12">
    <source>
        <dbReference type="Proteomes" id="UP000000466"/>
    </source>
</evidence>
<feature type="transmembrane region" description="Helical" evidence="8">
    <location>
        <begin position="314"/>
        <end position="341"/>
    </location>
</feature>
<dbReference type="Pfam" id="PF12704">
    <property type="entry name" value="MacB_PCD"/>
    <property type="match status" value="1"/>
</dbReference>
<comment type="similarity">
    <text evidence="2">Belongs to the ABC-4 integral membrane protein family. LolC/E subfamily.</text>
</comment>
<dbReference type="AlphaFoldDB" id="K4KEK3"/>
<evidence type="ECO:0000256" key="5">
    <source>
        <dbReference type="ARBA" id="ARBA00022692"/>
    </source>
</evidence>
<feature type="transmembrane region" description="Helical" evidence="8">
    <location>
        <begin position="269"/>
        <end position="293"/>
    </location>
</feature>
<dbReference type="PANTHER" id="PTHR30489:SF0">
    <property type="entry name" value="LIPOPROTEIN-RELEASING SYSTEM TRANSMEMBRANE PROTEIN LOLE"/>
    <property type="match status" value="1"/>
</dbReference>
<dbReference type="eggNOG" id="COG4591">
    <property type="taxonomic scope" value="Bacteria"/>
</dbReference>
<dbReference type="InterPro" id="IPR051447">
    <property type="entry name" value="Lipoprotein-release_system"/>
</dbReference>
<dbReference type="HOGENOM" id="CLU_000604_8_1_6"/>
<feature type="transmembrane region" description="Helical" evidence="8">
    <location>
        <begin position="347"/>
        <end position="366"/>
    </location>
</feature>
<dbReference type="InterPro" id="IPR011925">
    <property type="entry name" value="LolCE_TM"/>
</dbReference>
<keyword evidence="6 8" id="KW-1133">Transmembrane helix</keyword>
<dbReference type="OrthoDB" id="9808461at2"/>
<comment type="subcellular location">
    <subcellularLocation>
        <location evidence="1">Cell membrane</location>
        <topology evidence="1">Multi-pass membrane protein</topology>
    </subcellularLocation>
</comment>
<dbReference type="GO" id="GO:0042953">
    <property type="term" value="P:lipoprotein transport"/>
    <property type="evidence" value="ECO:0007669"/>
    <property type="project" value="InterPro"/>
</dbReference>